<reference evidence="3" key="1">
    <citation type="journal article" date="2019" name="Int. J. Syst. Evol. Microbiol.">
        <title>The Global Catalogue of Microorganisms (GCM) 10K type strain sequencing project: providing services to taxonomists for standard genome sequencing and annotation.</title>
        <authorList>
            <consortium name="The Broad Institute Genomics Platform"/>
            <consortium name="The Broad Institute Genome Sequencing Center for Infectious Disease"/>
            <person name="Wu L."/>
            <person name="Ma J."/>
        </authorList>
    </citation>
    <scope>NUCLEOTIDE SEQUENCE [LARGE SCALE GENOMIC DNA]</scope>
    <source>
        <strain evidence="3">CCUG 55995</strain>
    </source>
</reference>
<gene>
    <name evidence="2" type="ORF">ACFO0D_18080</name>
</gene>
<evidence type="ECO:0000313" key="3">
    <source>
        <dbReference type="Proteomes" id="UP001595952"/>
    </source>
</evidence>
<sequence>MPNEQPRNDQLPATSPSGQDTPLDSPGPMVEEAADESGASSGGGALTGSAGQSSLHGVADEPAQESGPTTDADGDGELPARLMDTDGDGTADEAVINSPNAG</sequence>
<dbReference type="Proteomes" id="UP001595952">
    <property type="component" value="Unassembled WGS sequence"/>
</dbReference>
<feature type="compositionally biased region" description="Polar residues" evidence="1">
    <location>
        <begin position="11"/>
        <end position="22"/>
    </location>
</feature>
<proteinExistence type="predicted"/>
<evidence type="ECO:0000313" key="2">
    <source>
        <dbReference type="EMBL" id="MFC4640242.1"/>
    </source>
</evidence>
<comment type="caution">
    <text evidence="2">The sequence shown here is derived from an EMBL/GenBank/DDBJ whole genome shotgun (WGS) entry which is preliminary data.</text>
</comment>
<feature type="region of interest" description="Disordered" evidence="1">
    <location>
        <begin position="1"/>
        <end position="102"/>
    </location>
</feature>
<evidence type="ECO:0008006" key="4">
    <source>
        <dbReference type="Google" id="ProtNLM"/>
    </source>
</evidence>
<accession>A0ABV9IDU3</accession>
<dbReference type="EMBL" id="JBHSEI010000015">
    <property type="protein sequence ID" value="MFC4640242.1"/>
    <property type="molecule type" value="Genomic_DNA"/>
</dbReference>
<keyword evidence="3" id="KW-1185">Reference proteome</keyword>
<dbReference type="RefSeq" id="WP_380063224.1">
    <property type="nucleotide sequence ID" value="NZ_JBHSEI010000015.1"/>
</dbReference>
<name>A0ABV9IDU3_9DEIO</name>
<organism evidence="2 3">
    <name type="scientific">Deinococcus hohokamensis</name>
    <dbReference type="NCBI Taxonomy" id="309883"/>
    <lineage>
        <taxon>Bacteria</taxon>
        <taxon>Thermotogati</taxon>
        <taxon>Deinococcota</taxon>
        <taxon>Deinococci</taxon>
        <taxon>Deinococcales</taxon>
        <taxon>Deinococcaceae</taxon>
        <taxon>Deinococcus</taxon>
    </lineage>
</organism>
<protein>
    <recommendedName>
        <fullName evidence="4">Calcium-binding protein</fullName>
    </recommendedName>
</protein>
<evidence type="ECO:0000256" key="1">
    <source>
        <dbReference type="SAM" id="MobiDB-lite"/>
    </source>
</evidence>